<keyword evidence="2" id="KW-0812">Transmembrane</keyword>
<feature type="transmembrane region" description="Helical" evidence="2">
    <location>
        <begin position="165"/>
        <end position="188"/>
    </location>
</feature>
<keyword evidence="3" id="KW-0732">Signal</keyword>
<evidence type="ECO:0000313" key="6">
    <source>
        <dbReference type="Proteomes" id="UP000752171"/>
    </source>
</evidence>
<organism evidence="5 6">
    <name type="scientific">Astyanax mexicanus</name>
    <name type="common">Blind cave fish</name>
    <name type="synonym">Astyanax fasciatus mexicanus</name>
    <dbReference type="NCBI Taxonomy" id="7994"/>
    <lineage>
        <taxon>Eukaryota</taxon>
        <taxon>Metazoa</taxon>
        <taxon>Chordata</taxon>
        <taxon>Craniata</taxon>
        <taxon>Vertebrata</taxon>
        <taxon>Euteleostomi</taxon>
        <taxon>Actinopterygii</taxon>
        <taxon>Neopterygii</taxon>
        <taxon>Teleostei</taxon>
        <taxon>Ostariophysi</taxon>
        <taxon>Characiformes</taxon>
        <taxon>Characoidei</taxon>
        <taxon>Acestrorhamphidae</taxon>
        <taxon>Acestrorhamphinae</taxon>
        <taxon>Astyanax</taxon>
    </lineage>
</organism>
<reference evidence="5 6" key="1">
    <citation type="submission" date="2021-07" db="EMBL/GenBank/DDBJ databases">
        <authorList>
            <person name="Imarazene B."/>
            <person name="Zahm M."/>
            <person name="Klopp C."/>
            <person name="Cabau C."/>
            <person name="Beille S."/>
            <person name="Jouanno E."/>
            <person name="Castinel A."/>
            <person name="Lluch J."/>
            <person name="Gil L."/>
            <person name="Kuchtly C."/>
            <person name="Lopez Roques C."/>
            <person name="Donnadieu C."/>
            <person name="Parrinello H."/>
            <person name="Journot L."/>
            <person name="Du K."/>
            <person name="Schartl M."/>
            <person name="Retaux S."/>
            <person name="Guiguen Y."/>
        </authorList>
    </citation>
    <scope>NUCLEOTIDE SEQUENCE [LARGE SCALE GENOMIC DNA]</scope>
    <source>
        <strain evidence="5">Pach_M1</strain>
        <tissue evidence="5">Testis</tissue>
    </source>
</reference>
<dbReference type="InterPro" id="IPR013106">
    <property type="entry name" value="Ig_V-set"/>
</dbReference>
<dbReference type="Gene3D" id="2.60.40.10">
    <property type="entry name" value="Immunoglobulins"/>
    <property type="match status" value="1"/>
</dbReference>
<evidence type="ECO:0000256" key="2">
    <source>
        <dbReference type="SAM" id="Phobius"/>
    </source>
</evidence>
<feature type="signal peptide" evidence="3">
    <location>
        <begin position="1"/>
        <end position="18"/>
    </location>
</feature>
<keyword evidence="2" id="KW-0472">Membrane</keyword>
<feature type="domain" description="Immunoglobulin V-set" evidence="4">
    <location>
        <begin position="23"/>
        <end position="109"/>
    </location>
</feature>
<evidence type="ECO:0000259" key="4">
    <source>
        <dbReference type="Pfam" id="PF07686"/>
    </source>
</evidence>
<evidence type="ECO:0000256" key="1">
    <source>
        <dbReference type="SAM" id="MobiDB-lite"/>
    </source>
</evidence>
<dbReference type="Proteomes" id="UP000752171">
    <property type="component" value="Unassembled WGS sequence"/>
</dbReference>
<feature type="chain" id="PRO_5035746404" description="Immunoglobulin V-set domain-containing protein" evidence="3">
    <location>
        <begin position="19"/>
        <end position="280"/>
    </location>
</feature>
<dbReference type="SUPFAM" id="SSF48726">
    <property type="entry name" value="Immunoglobulin"/>
    <property type="match status" value="1"/>
</dbReference>
<dbReference type="InterPro" id="IPR036179">
    <property type="entry name" value="Ig-like_dom_sf"/>
</dbReference>
<dbReference type="KEGG" id="amex:103025311"/>
<keyword evidence="2" id="KW-1133">Transmembrane helix</keyword>
<name>A0A8T2LLI7_ASTMX</name>
<proteinExistence type="predicted"/>
<protein>
    <recommendedName>
        <fullName evidence="4">Immunoglobulin V-set domain-containing protein</fullName>
    </recommendedName>
</protein>
<gene>
    <name evidence="5" type="ORF">AMEX_G15748</name>
</gene>
<feature type="region of interest" description="Disordered" evidence="1">
    <location>
        <begin position="197"/>
        <end position="219"/>
    </location>
</feature>
<dbReference type="EMBL" id="JAICCE010000012">
    <property type="protein sequence ID" value="KAG9270762.1"/>
    <property type="molecule type" value="Genomic_DNA"/>
</dbReference>
<accession>A0A8T2LLI7</accession>
<evidence type="ECO:0000313" key="5">
    <source>
        <dbReference type="EMBL" id="KAG9270762.1"/>
    </source>
</evidence>
<dbReference type="AlphaFoldDB" id="A0A8T2LLI7"/>
<dbReference type="Pfam" id="PF07686">
    <property type="entry name" value="V-set"/>
    <property type="match status" value="1"/>
</dbReference>
<sequence>MKLFLFLFLVFENDIISAVKQISAEISGEITLTLIFHPYYNSFSKICYKVLPHNWLVIVNTGGYADGAYKGRIETHEYNGRMDMRIWNLDRGDAGTYRCQIQGTQNFFYQDFQVVIYYRDPRPPPAWLSPKSTISSPVTTLHTLSENHLDSPSIDKNPWGLRHTLATVFGVACFIFIIAIIPVVIYHIKRKKTESIYSTSSVSSETRERSPSSAPDIIPQTPQEHLNSIIYTTVDFKPHEEASELYANLCLSNPGALRPDSDRALKTQESVEYSTVARIL</sequence>
<evidence type="ECO:0000256" key="3">
    <source>
        <dbReference type="SAM" id="SignalP"/>
    </source>
</evidence>
<dbReference type="InterPro" id="IPR013783">
    <property type="entry name" value="Ig-like_fold"/>
</dbReference>
<comment type="caution">
    <text evidence="5">The sequence shown here is derived from an EMBL/GenBank/DDBJ whole genome shotgun (WGS) entry which is preliminary data.</text>
</comment>